<dbReference type="PANTHER" id="PTHR48107:SF7">
    <property type="entry name" value="RE15974P"/>
    <property type="match status" value="1"/>
</dbReference>
<dbReference type="GO" id="GO:0016614">
    <property type="term" value="F:oxidoreductase activity, acting on CH-OH group of donors"/>
    <property type="evidence" value="ECO:0007669"/>
    <property type="project" value="UniProtKB-ARBA"/>
</dbReference>
<evidence type="ECO:0000313" key="5">
    <source>
        <dbReference type="Proteomes" id="UP000034947"/>
    </source>
</evidence>
<evidence type="ECO:0000313" key="4">
    <source>
        <dbReference type="EMBL" id="KKK25813.1"/>
    </source>
</evidence>
<dbReference type="GO" id="GO:0044550">
    <property type="term" value="P:secondary metabolite biosynthetic process"/>
    <property type="evidence" value="ECO:0007669"/>
    <property type="project" value="UniProtKB-ARBA"/>
</dbReference>
<reference evidence="4 5" key="1">
    <citation type="submission" date="2015-02" db="EMBL/GenBank/DDBJ databases">
        <title>Draft Genome Sequences of Two Closely-Related Aflatoxigenic Aspergillus Species Obtained from the Cote d'Ivoire.</title>
        <authorList>
            <person name="Moore G.G."/>
            <person name="Beltz S.B."/>
            <person name="Mack B.M."/>
        </authorList>
    </citation>
    <scope>NUCLEOTIDE SEQUENCE [LARGE SCALE GENOMIC DNA]</scope>
    <source>
        <strain evidence="4 5">SRRC1432</strain>
    </source>
</reference>
<evidence type="ECO:0008006" key="6">
    <source>
        <dbReference type="Google" id="ProtNLM"/>
    </source>
</evidence>
<dbReference type="Pfam" id="PF13561">
    <property type="entry name" value="adh_short_C2"/>
    <property type="match status" value="1"/>
</dbReference>
<dbReference type="Proteomes" id="UP000034947">
    <property type="component" value="Unassembled WGS sequence"/>
</dbReference>
<dbReference type="SUPFAM" id="SSF51735">
    <property type="entry name" value="NAD(P)-binding Rossmann-fold domains"/>
    <property type="match status" value="1"/>
</dbReference>
<dbReference type="EMBL" id="JYKN01000084">
    <property type="protein sequence ID" value="KKK25813.1"/>
    <property type="molecule type" value="Genomic_DNA"/>
</dbReference>
<dbReference type="VEuPathDB" id="FungiDB:P175DRAFT_0522734"/>
<dbReference type="PRINTS" id="PR00081">
    <property type="entry name" value="GDHRDH"/>
</dbReference>
<sequence>MSSSPQAQALAGKTAIISGSSAGIGAAIAQELSTRGANIVLNYPFPSQKEECEQVGQGLGGSWIAVEADLSTLPGPAYLVEQAVKAFGAIDILVNNAARVPHQPVGTIDPETWEATFRLNVRGTLLLTQAALPHLRPRKEPSSSSSQTHGGSRIICIGSGTSRWPEDGMTVYSSTKGALESMVRVWAKELPPKYGCTVNCVAPGPVNTKTFRDGCGDALDEVLEHYAKLTPAVGAVAEPEDVAYAVACLADERAKWINGQYIQVNGGMLMS</sequence>
<accession>A0A0F8V243</accession>
<comment type="similarity">
    <text evidence="1">Belongs to the short-chain dehydrogenases/reductases (SDR) family.</text>
</comment>
<comment type="caution">
    <text evidence="4">The sequence shown here is derived from an EMBL/GenBank/DDBJ whole genome shotgun (WGS) entry which is preliminary data.</text>
</comment>
<organism evidence="4 5">
    <name type="scientific">Aspergillus ochraceoroseus</name>
    <dbReference type="NCBI Taxonomy" id="138278"/>
    <lineage>
        <taxon>Eukaryota</taxon>
        <taxon>Fungi</taxon>
        <taxon>Dikarya</taxon>
        <taxon>Ascomycota</taxon>
        <taxon>Pezizomycotina</taxon>
        <taxon>Eurotiomycetes</taxon>
        <taxon>Eurotiomycetidae</taxon>
        <taxon>Eurotiales</taxon>
        <taxon>Aspergillaceae</taxon>
        <taxon>Aspergillus</taxon>
        <taxon>Aspergillus subgen. Nidulantes</taxon>
    </lineage>
</organism>
<evidence type="ECO:0000256" key="1">
    <source>
        <dbReference type="ARBA" id="ARBA00006484"/>
    </source>
</evidence>
<keyword evidence="5" id="KW-1185">Reference proteome</keyword>
<dbReference type="PROSITE" id="PS00061">
    <property type="entry name" value="ADH_SHORT"/>
    <property type="match status" value="1"/>
</dbReference>
<protein>
    <recommendedName>
        <fullName evidence="6">Short chain type dehydrogenase</fullName>
    </recommendedName>
</protein>
<gene>
    <name evidence="4" type="ORF">AOCH_002419</name>
</gene>
<dbReference type="OrthoDB" id="47007at2759"/>
<dbReference type="InterPro" id="IPR002347">
    <property type="entry name" value="SDR_fam"/>
</dbReference>
<dbReference type="InterPro" id="IPR020904">
    <property type="entry name" value="Sc_DH/Rdtase_CS"/>
</dbReference>
<dbReference type="FunFam" id="3.40.50.720:FF:000084">
    <property type="entry name" value="Short-chain dehydrogenase reductase"/>
    <property type="match status" value="1"/>
</dbReference>
<dbReference type="Gene3D" id="3.40.50.720">
    <property type="entry name" value="NAD(P)-binding Rossmann-like Domain"/>
    <property type="match status" value="1"/>
</dbReference>
<dbReference type="PANTHER" id="PTHR48107">
    <property type="entry name" value="NADPH-DEPENDENT ALDEHYDE REDUCTASE-LIKE PROTEIN, CHLOROPLASTIC-RELATED"/>
    <property type="match status" value="1"/>
</dbReference>
<dbReference type="InterPro" id="IPR036291">
    <property type="entry name" value="NAD(P)-bd_dom_sf"/>
</dbReference>
<keyword evidence="3" id="KW-0560">Oxidoreductase</keyword>
<evidence type="ECO:0000256" key="2">
    <source>
        <dbReference type="ARBA" id="ARBA00022857"/>
    </source>
</evidence>
<name>A0A0F8V243_9EURO</name>
<keyword evidence="2" id="KW-0521">NADP</keyword>
<dbReference type="AlphaFoldDB" id="A0A0F8V243"/>
<proteinExistence type="inferred from homology"/>
<evidence type="ECO:0000256" key="3">
    <source>
        <dbReference type="ARBA" id="ARBA00023002"/>
    </source>
</evidence>